<dbReference type="OrthoDB" id="1050330at2"/>
<protein>
    <recommendedName>
        <fullName evidence="1">DUF6984 domain-containing protein</fullName>
    </recommendedName>
</protein>
<sequence>MYKTRKIREEEKAFILFLLAECGVNEQTYPVAGEVYEYEGGIMGSINLAGSDPDQYAGDLIQVEYTDSDQVEVIITLTRDKNNRLLDLDFWKANFSKLIRYPTPGQVTILRKFQ</sequence>
<reference evidence="2" key="1">
    <citation type="journal article" date="2015" name="Genome Announc.">
        <title>Draft Genome Sequence of Bacteroidales Strain TBC1, a Novel Isolate from a Methanogenic Wastewater Treatment System.</title>
        <authorList>
            <person name="Tourlousse D.M."/>
            <person name="Matsuura N."/>
            <person name="Sun L."/>
            <person name="Toyonaga M."/>
            <person name="Kuroda K."/>
            <person name="Ohashi A."/>
            <person name="Cruz R."/>
            <person name="Yamaguchi T."/>
            <person name="Sekiguchi Y."/>
        </authorList>
    </citation>
    <scope>NUCLEOTIDE SEQUENCE [LARGE SCALE GENOMIC DNA]</scope>
    <source>
        <strain evidence="2">TBC1</strain>
    </source>
</reference>
<organism evidence="2">
    <name type="scientific">Lentimicrobium saccharophilum</name>
    <dbReference type="NCBI Taxonomy" id="1678841"/>
    <lineage>
        <taxon>Bacteria</taxon>
        <taxon>Pseudomonadati</taxon>
        <taxon>Bacteroidota</taxon>
        <taxon>Bacteroidia</taxon>
        <taxon>Bacteroidales</taxon>
        <taxon>Lentimicrobiaceae</taxon>
        <taxon>Lentimicrobium</taxon>
    </lineage>
</organism>
<dbReference type="Proteomes" id="UP000053091">
    <property type="component" value="Unassembled WGS sequence"/>
</dbReference>
<gene>
    <name evidence="2" type="ORF">TBC1_11321</name>
</gene>
<accession>A0A0S7BZG7</accession>
<feature type="domain" description="DUF6984" evidence="1">
    <location>
        <begin position="5"/>
        <end position="102"/>
    </location>
</feature>
<evidence type="ECO:0000259" key="1">
    <source>
        <dbReference type="Pfam" id="PF22480"/>
    </source>
</evidence>
<evidence type="ECO:0000313" key="2">
    <source>
        <dbReference type="EMBL" id="GAP42192.1"/>
    </source>
</evidence>
<dbReference type="EMBL" id="DF968182">
    <property type="protein sequence ID" value="GAP42192.1"/>
    <property type="molecule type" value="Genomic_DNA"/>
</dbReference>
<dbReference type="InterPro" id="IPR054253">
    <property type="entry name" value="DUF6984"/>
</dbReference>
<dbReference type="RefSeq" id="WP_062037518.1">
    <property type="nucleotide sequence ID" value="NZ_DF968182.1"/>
</dbReference>
<dbReference type="Pfam" id="PF22480">
    <property type="entry name" value="DUF6984"/>
    <property type="match status" value="1"/>
</dbReference>
<proteinExistence type="predicted"/>
<dbReference type="AlphaFoldDB" id="A0A0S7BZG7"/>
<name>A0A0S7BZG7_9BACT</name>
<keyword evidence="3" id="KW-1185">Reference proteome</keyword>
<evidence type="ECO:0000313" key="3">
    <source>
        <dbReference type="Proteomes" id="UP000053091"/>
    </source>
</evidence>